<evidence type="ECO:0000313" key="1">
    <source>
        <dbReference type="EMBL" id="GCB70277.1"/>
    </source>
</evidence>
<dbReference type="EMBL" id="BFAA01003293">
    <property type="protein sequence ID" value="GCB70277.1"/>
    <property type="molecule type" value="Genomic_DNA"/>
</dbReference>
<evidence type="ECO:0000313" key="2">
    <source>
        <dbReference type="Proteomes" id="UP000288216"/>
    </source>
</evidence>
<comment type="caution">
    <text evidence="1">The sequence shown here is derived from an EMBL/GenBank/DDBJ whole genome shotgun (WGS) entry which is preliminary data.</text>
</comment>
<name>A0A401PAX8_SCYTO</name>
<accession>A0A401PAX8</accession>
<protein>
    <submittedName>
        <fullName evidence="1">Uncharacterized protein</fullName>
    </submittedName>
</protein>
<dbReference type="Proteomes" id="UP000288216">
    <property type="component" value="Unassembled WGS sequence"/>
</dbReference>
<keyword evidence="2" id="KW-1185">Reference proteome</keyword>
<sequence>MSDGAGLGLTGLAHHTWEKVCTKDLKRLNSPRPDKKKFGSLNDVDFQSLPFELQIQIRSLVSSLNSMFEVLQLKEECFAVGPTGRIIAGELANYPQAKHRRKTAQHKASIIFIDRTLDLSGCRHR</sequence>
<dbReference type="STRING" id="75743.A0A401PAX8"/>
<proteinExistence type="predicted"/>
<reference evidence="1 2" key="1">
    <citation type="journal article" date="2018" name="Nat. Ecol. Evol.">
        <title>Shark genomes provide insights into elasmobranch evolution and the origin of vertebrates.</title>
        <authorList>
            <person name="Hara Y"/>
            <person name="Yamaguchi K"/>
            <person name="Onimaru K"/>
            <person name="Kadota M"/>
            <person name="Koyanagi M"/>
            <person name="Keeley SD"/>
            <person name="Tatsumi K"/>
            <person name="Tanaka K"/>
            <person name="Motone F"/>
            <person name="Kageyama Y"/>
            <person name="Nozu R"/>
            <person name="Adachi N"/>
            <person name="Nishimura O"/>
            <person name="Nakagawa R"/>
            <person name="Tanegashima C"/>
            <person name="Kiyatake I"/>
            <person name="Matsumoto R"/>
            <person name="Murakumo K"/>
            <person name="Nishida K"/>
            <person name="Terakita A"/>
            <person name="Kuratani S"/>
            <person name="Sato K"/>
            <person name="Hyodo S Kuraku.S."/>
        </authorList>
    </citation>
    <scope>NUCLEOTIDE SEQUENCE [LARGE SCALE GENOMIC DNA]</scope>
</reference>
<dbReference type="OrthoDB" id="549905at2759"/>
<gene>
    <name evidence="1" type="ORF">scyTo_0008536</name>
</gene>
<organism evidence="1 2">
    <name type="scientific">Scyliorhinus torazame</name>
    <name type="common">Cloudy catshark</name>
    <name type="synonym">Catulus torazame</name>
    <dbReference type="NCBI Taxonomy" id="75743"/>
    <lineage>
        <taxon>Eukaryota</taxon>
        <taxon>Metazoa</taxon>
        <taxon>Chordata</taxon>
        <taxon>Craniata</taxon>
        <taxon>Vertebrata</taxon>
        <taxon>Chondrichthyes</taxon>
        <taxon>Elasmobranchii</taxon>
        <taxon>Galeomorphii</taxon>
        <taxon>Galeoidea</taxon>
        <taxon>Carcharhiniformes</taxon>
        <taxon>Scyliorhinidae</taxon>
        <taxon>Scyliorhinus</taxon>
    </lineage>
</organism>
<dbReference type="AlphaFoldDB" id="A0A401PAX8"/>